<accession>A0ABZ1W7S8</accession>
<protein>
    <submittedName>
        <fullName evidence="8">S8 family serine peptidase</fullName>
    </submittedName>
</protein>
<dbReference type="InterPro" id="IPR015500">
    <property type="entry name" value="Peptidase_S8_subtilisin-rel"/>
</dbReference>
<keyword evidence="2 5" id="KW-0645">Protease</keyword>
<evidence type="ECO:0000256" key="2">
    <source>
        <dbReference type="ARBA" id="ARBA00022670"/>
    </source>
</evidence>
<dbReference type="RefSeq" id="WP_329498018.1">
    <property type="nucleotide sequence ID" value="NZ_CP108460.1"/>
</dbReference>
<evidence type="ECO:0000256" key="6">
    <source>
        <dbReference type="SAM" id="MobiDB-lite"/>
    </source>
</evidence>
<dbReference type="SUPFAM" id="SSF52743">
    <property type="entry name" value="Subtilisin-like"/>
    <property type="match status" value="1"/>
</dbReference>
<evidence type="ECO:0000313" key="9">
    <source>
        <dbReference type="Proteomes" id="UP001432014"/>
    </source>
</evidence>
<feature type="region of interest" description="Disordered" evidence="6">
    <location>
        <begin position="298"/>
        <end position="317"/>
    </location>
</feature>
<evidence type="ECO:0000256" key="5">
    <source>
        <dbReference type="PROSITE-ProRule" id="PRU01240"/>
    </source>
</evidence>
<feature type="active site" description="Charge relay system" evidence="5">
    <location>
        <position position="238"/>
    </location>
</feature>
<keyword evidence="3 5" id="KW-0378">Hydrolase</keyword>
<gene>
    <name evidence="8" type="ORF">OG469_16060</name>
</gene>
<dbReference type="PRINTS" id="PR00723">
    <property type="entry name" value="SUBTILISIN"/>
</dbReference>
<keyword evidence="9" id="KW-1185">Reference proteome</keyword>
<feature type="active site" description="Charge relay system" evidence="5">
    <location>
        <position position="30"/>
    </location>
</feature>
<dbReference type="InterPro" id="IPR036852">
    <property type="entry name" value="Peptidase_S8/S53_dom_sf"/>
</dbReference>
<dbReference type="PANTHER" id="PTHR43806:SF11">
    <property type="entry name" value="CEREVISIN-RELATED"/>
    <property type="match status" value="1"/>
</dbReference>
<sequence>MPASPYELVRLTPLMQRGPGRPGISVAVIDGAVARGRPEFAGRRLVVLADAGGADGTGGARSCGRGDASCLHGTFVAGLLGARRSGATPGICPGCTLLVRPIFAAAGAGTRSAPAARAEELAAAIVRSVDAGARVLNLSVAPAQPSGSGNRALEEALDHAAGRGVITVVAAGNQGAVGTSVLTRHPWTIPVVAYDARGRPMGLSNLSGAIGSRGVGAPGERVRSLGAGARPLVLTGTSAATPFVTGTVALLLSEFPDASAAEVRAAVVGSGRVARGSARRTVVPPLLDAWGARSALLAARRPRSTGRRAPAPQARSQ</sequence>
<keyword evidence="4 5" id="KW-0720">Serine protease</keyword>
<proteinExistence type="inferred from homology"/>
<feature type="domain" description="Peptidase S8/S53" evidence="7">
    <location>
        <begin position="23"/>
        <end position="269"/>
    </location>
</feature>
<dbReference type="InterPro" id="IPR000209">
    <property type="entry name" value="Peptidase_S8/S53_dom"/>
</dbReference>
<dbReference type="PROSITE" id="PS00138">
    <property type="entry name" value="SUBTILASE_SER"/>
    <property type="match status" value="1"/>
</dbReference>
<organism evidence="8 9">
    <name type="scientific">Kitasatospora herbaricolor</name>
    <dbReference type="NCBI Taxonomy" id="68217"/>
    <lineage>
        <taxon>Bacteria</taxon>
        <taxon>Bacillati</taxon>
        <taxon>Actinomycetota</taxon>
        <taxon>Actinomycetes</taxon>
        <taxon>Kitasatosporales</taxon>
        <taxon>Streptomycetaceae</taxon>
        <taxon>Kitasatospora</taxon>
    </lineage>
</organism>
<dbReference type="Pfam" id="PF00082">
    <property type="entry name" value="Peptidase_S8"/>
    <property type="match status" value="1"/>
</dbReference>
<evidence type="ECO:0000259" key="7">
    <source>
        <dbReference type="Pfam" id="PF00082"/>
    </source>
</evidence>
<dbReference type="EMBL" id="CP108482">
    <property type="protein sequence ID" value="WUS56890.1"/>
    <property type="molecule type" value="Genomic_DNA"/>
</dbReference>
<dbReference type="InterPro" id="IPR023828">
    <property type="entry name" value="Peptidase_S8_Ser-AS"/>
</dbReference>
<evidence type="ECO:0000256" key="1">
    <source>
        <dbReference type="ARBA" id="ARBA00011073"/>
    </source>
</evidence>
<name>A0ABZ1W7S8_9ACTN</name>
<dbReference type="PROSITE" id="PS51892">
    <property type="entry name" value="SUBTILASE"/>
    <property type="match status" value="1"/>
</dbReference>
<evidence type="ECO:0000313" key="8">
    <source>
        <dbReference type="EMBL" id="WUS56890.1"/>
    </source>
</evidence>
<dbReference type="InterPro" id="IPR050131">
    <property type="entry name" value="Peptidase_S8_subtilisin-like"/>
</dbReference>
<dbReference type="Proteomes" id="UP001432014">
    <property type="component" value="Chromosome"/>
</dbReference>
<feature type="active site" description="Charge relay system" evidence="5">
    <location>
        <position position="72"/>
    </location>
</feature>
<comment type="similarity">
    <text evidence="1 5">Belongs to the peptidase S8 family.</text>
</comment>
<dbReference type="PANTHER" id="PTHR43806">
    <property type="entry name" value="PEPTIDASE S8"/>
    <property type="match status" value="1"/>
</dbReference>
<evidence type="ECO:0000256" key="3">
    <source>
        <dbReference type="ARBA" id="ARBA00022801"/>
    </source>
</evidence>
<evidence type="ECO:0000256" key="4">
    <source>
        <dbReference type="ARBA" id="ARBA00022825"/>
    </source>
</evidence>
<dbReference type="Gene3D" id="3.40.50.200">
    <property type="entry name" value="Peptidase S8/S53 domain"/>
    <property type="match status" value="1"/>
</dbReference>
<reference evidence="8 9" key="1">
    <citation type="submission" date="2022-10" db="EMBL/GenBank/DDBJ databases">
        <title>The complete genomes of actinobacterial strains from the NBC collection.</title>
        <authorList>
            <person name="Joergensen T.S."/>
            <person name="Alvarez Arevalo M."/>
            <person name="Sterndorff E.B."/>
            <person name="Faurdal D."/>
            <person name="Vuksanovic O."/>
            <person name="Mourched A.-S."/>
            <person name="Charusanti P."/>
            <person name="Shaw S."/>
            <person name="Blin K."/>
            <person name="Weber T."/>
        </authorList>
    </citation>
    <scope>NUCLEOTIDE SEQUENCE [LARGE SCALE GENOMIC DNA]</scope>
    <source>
        <strain evidence="8 9">NBC_01247</strain>
    </source>
</reference>